<keyword evidence="2" id="KW-0449">Lipoprotein</keyword>
<dbReference type="RefSeq" id="WP_002699194.1">
    <property type="nucleotide sequence ID" value="NZ_AAWS01000022.1"/>
</dbReference>
<reference evidence="2 3" key="1">
    <citation type="submission" date="2007-01" db="EMBL/GenBank/DDBJ databases">
        <authorList>
            <person name="Haygood M."/>
            <person name="Podell S."/>
            <person name="Anderson C."/>
            <person name="Hopkinson B."/>
            <person name="Roe K."/>
            <person name="Barbeau K."/>
            <person name="Gaasterland T."/>
            <person name="Ferriera S."/>
            <person name="Johnson J."/>
            <person name="Kravitz S."/>
            <person name="Beeson K."/>
            <person name="Sutton G."/>
            <person name="Rogers Y.-H."/>
            <person name="Friedman R."/>
            <person name="Frazier M."/>
            <person name="Venter J.C."/>
        </authorList>
    </citation>
    <scope>NUCLEOTIDE SEQUENCE [LARGE SCALE GENOMIC DNA]</scope>
    <source>
        <strain evidence="2 3">ATCC 23134</strain>
    </source>
</reference>
<dbReference type="PANTHER" id="PTHR47197:SF3">
    <property type="entry name" value="DIHYDRO-HEME D1 DEHYDROGENASE"/>
    <property type="match status" value="1"/>
</dbReference>
<dbReference type="PROSITE" id="PS51257">
    <property type="entry name" value="PROKAR_LIPOPROTEIN"/>
    <property type="match status" value="1"/>
</dbReference>
<keyword evidence="1" id="KW-0732">Signal</keyword>
<sequence>MKKSNFVFYILLAVSLVFTACKKQETPVPLGKYEGGVLVVNEGSFGDADGSISFLSADDKITNNIFKAENEQIVGGIIQALRVHDSYAVIVTNSADKVIVANAKDFKKQHTITDAAMVNPVDFAGVGNKGYVSQWGKTDFVTYPDAALKVIDLAAGTITKTIALEAKPQGVLAYNGKVYVALEGSDKIAVVNASTDAVETTIVVAKGPSRMVLDANNKIWAICTSGNMVRIDPADNSIEATISGIKVAGFNEKVATNPAKDKIYYLAPAPWPATDVEVFVLDITATAAPTTSLIKGNNFYGVGVAANGNIYIGNSAAFQGVGKIERYKADGTKIDEMEAGRGTSNFVF</sequence>
<protein>
    <submittedName>
        <fullName evidence="2">Lipoprotein, putative</fullName>
    </submittedName>
</protein>
<dbReference type="InterPro" id="IPR031815">
    <property type="entry name" value="DUF5074"/>
</dbReference>
<dbReference type="eggNOG" id="COG3391">
    <property type="taxonomic scope" value="Bacteria"/>
</dbReference>
<dbReference type="InterPro" id="IPR011964">
    <property type="entry name" value="YVTN_b-propeller_repeat"/>
</dbReference>
<dbReference type="InterPro" id="IPR011045">
    <property type="entry name" value="N2O_reductase_N"/>
</dbReference>
<dbReference type="OrthoDB" id="918646at2"/>
<dbReference type="SUPFAM" id="SSF50974">
    <property type="entry name" value="Nitrous oxide reductase, N-terminal domain"/>
    <property type="match status" value="1"/>
</dbReference>
<dbReference type="NCBIfam" id="TIGR02276">
    <property type="entry name" value="beta_rpt_yvtn"/>
    <property type="match status" value="1"/>
</dbReference>
<proteinExistence type="predicted"/>
<name>A1ZPR0_MICM2</name>
<dbReference type="InterPro" id="IPR015943">
    <property type="entry name" value="WD40/YVTN_repeat-like_dom_sf"/>
</dbReference>
<dbReference type="EMBL" id="AAWS01000022">
    <property type="protein sequence ID" value="EAY27565.1"/>
    <property type="molecule type" value="Genomic_DNA"/>
</dbReference>
<dbReference type="Pfam" id="PF16819">
    <property type="entry name" value="DUF5074"/>
    <property type="match status" value="1"/>
</dbReference>
<evidence type="ECO:0000313" key="2">
    <source>
        <dbReference type="EMBL" id="EAY27565.1"/>
    </source>
</evidence>
<organism evidence="2 3">
    <name type="scientific">Microscilla marina ATCC 23134</name>
    <dbReference type="NCBI Taxonomy" id="313606"/>
    <lineage>
        <taxon>Bacteria</taxon>
        <taxon>Pseudomonadati</taxon>
        <taxon>Bacteroidota</taxon>
        <taxon>Cytophagia</taxon>
        <taxon>Cytophagales</taxon>
        <taxon>Microscillaceae</taxon>
        <taxon>Microscilla</taxon>
    </lineage>
</organism>
<dbReference type="AlphaFoldDB" id="A1ZPR0"/>
<comment type="caution">
    <text evidence="2">The sequence shown here is derived from an EMBL/GenBank/DDBJ whole genome shotgun (WGS) entry which is preliminary data.</text>
</comment>
<evidence type="ECO:0000256" key="1">
    <source>
        <dbReference type="SAM" id="SignalP"/>
    </source>
</evidence>
<accession>A1ZPR0</accession>
<dbReference type="Proteomes" id="UP000004095">
    <property type="component" value="Unassembled WGS sequence"/>
</dbReference>
<feature type="signal peptide" evidence="1">
    <location>
        <begin position="1"/>
        <end position="19"/>
    </location>
</feature>
<keyword evidence="3" id="KW-1185">Reference proteome</keyword>
<evidence type="ECO:0000313" key="3">
    <source>
        <dbReference type="Proteomes" id="UP000004095"/>
    </source>
</evidence>
<gene>
    <name evidence="2" type="ORF">M23134_02812</name>
</gene>
<feature type="chain" id="PRO_5002642100" evidence="1">
    <location>
        <begin position="20"/>
        <end position="348"/>
    </location>
</feature>
<dbReference type="Gene3D" id="2.130.10.10">
    <property type="entry name" value="YVTN repeat-like/Quinoprotein amine dehydrogenase"/>
    <property type="match status" value="1"/>
</dbReference>
<dbReference type="InterPro" id="IPR051200">
    <property type="entry name" value="Host-pathogen_enzymatic-act"/>
</dbReference>
<dbReference type="PANTHER" id="PTHR47197">
    <property type="entry name" value="PROTEIN NIRF"/>
    <property type="match status" value="1"/>
</dbReference>